<evidence type="ECO:0000259" key="1">
    <source>
        <dbReference type="Pfam" id="PF06114"/>
    </source>
</evidence>
<dbReference type="Pfam" id="PF06114">
    <property type="entry name" value="Peptidase_M78"/>
    <property type="match status" value="1"/>
</dbReference>
<proteinExistence type="predicted"/>
<dbReference type="Proteomes" id="UP000500826">
    <property type="component" value="Chromosome"/>
</dbReference>
<reference evidence="2 3" key="2">
    <citation type="submission" date="2020-05" db="EMBL/GenBank/DDBJ databases">
        <authorList>
            <person name="Khan S.A."/>
            <person name="Jeon C.O."/>
            <person name="Chun B.H."/>
        </authorList>
    </citation>
    <scope>NUCLEOTIDE SEQUENCE [LARGE SCALE GENOMIC DNA]</scope>
    <source>
        <strain evidence="2 3">H242</strain>
    </source>
</reference>
<organism evidence="2 3">
    <name type="scientific">Ramlibacter terrae</name>
    <dbReference type="NCBI Taxonomy" id="2732511"/>
    <lineage>
        <taxon>Bacteria</taxon>
        <taxon>Pseudomonadati</taxon>
        <taxon>Pseudomonadota</taxon>
        <taxon>Betaproteobacteria</taxon>
        <taxon>Burkholderiales</taxon>
        <taxon>Comamonadaceae</taxon>
        <taxon>Ramlibacter</taxon>
    </lineage>
</organism>
<dbReference type="InterPro" id="IPR010359">
    <property type="entry name" value="IrrE_HExxH"/>
</dbReference>
<name>A0ABX6P9B4_9BURK</name>
<dbReference type="EMBL" id="CP053418">
    <property type="protein sequence ID" value="QJW85546.1"/>
    <property type="molecule type" value="Genomic_DNA"/>
</dbReference>
<reference evidence="2 3" key="1">
    <citation type="submission" date="2020-05" db="EMBL/GenBank/DDBJ databases">
        <title>Ramlibacter rhizophilus sp. nov., isolated from rhizosphere soil of national flower Mugunghwa from South Korea.</title>
        <authorList>
            <person name="Zheng-Fei Y."/>
            <person name="Huan T."/>
        </authorList>
    </citation>
    <scope>NUCLEOTIDE SEQUENCE [LARGE SCALE GENOMIC DNA]</scope>
    <source>
        <strain evidence="2 3">H242</strain>
    </source>
</reference>
<evidence type="ECO:0000313" key="2">
    <source>
        <dbReference type="EMBL" id="QJW85546.1"/>
    </source>
</evidence>
<gene>
    <name evidence="2" type="ORF">HK414_26435</name>
</gene>
<feature type="domain" description="IrrE N-terminal-like" evidence="1">
    <location>
        <begin position="51"/>
        <end position="170"/>
    </location>
</feature>
<accession>A0ABX6P9B4</accession>
<evidence type="ECO:0000313" key="3">
    <source>
        <dbReference type="Proteomes" id="UP000500826"/>
    </source>
</evidence>
<protein>
    <submittedName>
        <fullName evidence="2">ImmA/IrrE family metallo-endopeptidase</fullName>
    </submittedName>
</protein>
<sequence>MQRGFKSYAEGLAVEVRREMGIPAHGRLCAFELTKFPGIPTLGFSKLIPAAKEFGVTAGQLKALEKEVHGLCIPFGPGRAILYNDNNLPARQQSDVAHEASHVLLRHPLADIVSGAVTQRSKELEDEAAHLGGTLLLPLPAALHVLAQGMSLGAAAEEYGISTEMVTYRCNVSGARLIHGRRRSAARG</sequence>
<keyword evidence="3" id="KW-1185">Reference proteome</keyword>